<gene>
    <name evidence="1" type="ORF">P879_10806</name>
</gene>
<sequence length="325" mass="36356">MSVRLPFSSPEEYQIFPIQRPNPGVMGSRIREKLMPKGSSRLPWGREYNVVLPKVDVQGQTKWFAPVTPHSGIAQMKSSPYADFLLTFHRGGFGDIAANSVELTVKNVLTLLSLATYAPRLMPLPMRQAVFNVHQEMTREDMIKSVYCSEWGHPPVTTLKKNRLVPACGDLSVRNSNVIRDKLSLSTAKLLALRLPVATTTDLRPDHQKRQLVMGEVKILKQLIPAAGDKPNKEDGRTILKCLPAQTVSQVNHFSSLCWHYLRAVIAIDRAGPAATARTKTCIQGYFRWLRIHPSVEAAVRDCFACQHPNKTVVPSEAPIQPTEY</sequence>
<evidence type="ECO:0000313" key="1">
    <source>
        <dbReference type="EMBL" id="KAF8560971.1"/>
    </source>
</evidence>
<name>A0A8T0D306_9TREM</name>
<protein>
    <submittedName>
        <fullName evidence="1">Uncharacterized protein</fullName>
    </submittedName>
</protein>
<keyword evidence="2" id="KW-1185">Reference proteome</keyword>
<proteinExistence type="predicted"/>
<dbReference type="Proteomes" id="UP000699462">
    <property type="component" value="Unassembled WGS sequence"/>
</dbReference>
<reference evidence="1 2" key="1">
    <citation type="submission" date="2019-07" db="EMBL/GenBank/DDBJ databases">
        <title>Annotation for the trematode Paragonimus westermani.</title>
        <authorList>
            <person name="Choi Y.-J."/>
        </authorList>
    </citation>
    <scope>NUCLEOTIDE SEQUENCE [LARGE SCALE GENOMIC DNA]</scope>
    <source>
        <strain evidence="1">180907_Pwestermani</strain>
    </source>
</reference>
<comment type="caution">
    <text evidence="1">The sequence shown here is derived from an EMBL/GenBank/DDBJ whole genome shotgun (WGS) entry which is preliminary data.</text>
</comment>
<accession>A0A8T0D306</accession>
<organism evidence="1 2">
    <name type="scientific">Paragonimus westermani</name>
    <dbReference type="NCBI Taxonomy" id="34504"/>
    <lineage>
        <taxon>Eukaryota</taxon>
        <taxon>Metazoa</taxon>
        <taxon>Spiralia</taxon>
        <taxon>Lophotrochozoa</taxon>
        <taxon>Platyhelminthes</taxon>
        <taxon>Trematoda</taxon>
        <taxon>Digenea</taxon>
        <taxon>Plagiorchiida</taxon>
        <taxon>Troglotremata</taxon>
        <taxon>Troglotrematidae</taxon>
        <taxon>Paragonimus</taxon>
    </lineage>
</organism>
<dbReference type="EMBL" id="JTDF01022090">
    <property type="protein sequence ID" value="KAF8560971.1"/>
    <property type="molecule type" value="Genomic_DNA"/>
</dbReference>
<evidence type="ECO:0000313" key="2">
    <source>
        <dbReference type="Proteomes" id="UP000699462"/>
    </source>
</evidence>
<dbReference type="AlphaFoldDB" id="A0A8T0D306"/>